<dbReference type="GeneID" id="77732151"/>
<dbReference type="GO" id="GO:1990961">
    <property type="term" value="P:xenobiotic detoxification by transmembrane export across the plasma membrane"/>
    <property type="evidence" value="ECO:0007669"/>
    <property type="project" value="TreeGrafter"/>
</dbReference>
<feature type="domain" description="Major facilitator superfamily (MFS) profile" evidence="7">
    <location>
        <begin position="129"/>
        <end position="566"/>
    </location>
</feature>
<proteinExistence type="predicted"/>
<feature type="transmembrane region" description="Helical" evidence="6">
    <location>
        <begin position="468"/>
        <end position="491"/>
    </location>
</feature>
<feature type="transmembrane region" description="Helical" evidence="6">
    <location>
        <begin position="442"/>
        <end position="462"/>
    </location>
</feature>
<keyword evidence="9" id="KW-1185">Reference proteome</keyword>
<gene>
    <name evidence="8" type="ORF">MKK02DRAFT_44480</name>
</gene>
<dbReference type="RefSeq" id="XP_052945557.1">
    <property type="nucleotide sequence ID" value="XM_053092946.1"/>
</dbReference>
<dbReference type="SUPFAM" id="SSF103473">
    <property type="entry name" value="MFS general substrate transporter"/>
    <property type="match status" value="1"/>
</dbReference>
<reference evidence="8" key="1">
    <citation type="journal article" date="2022" name="G3 (Bethesda)">
        <title>High quality genome of the basidiomycete yeast Dioszegia hungarica PDD-24b-2 isolated from cloud water.</title>
        <authorList>
            <person name="Jarrige D."/>
            <person name="Haridas S."/>
            <person name="Bleykasten-Grosshans C."/>
            <person name="Joly M."/>
            <person name="Nadalig T."/>
            <person name="Sancelme M."/>
            <person name="Vuilleumier S."/>
            <person name="Grigoriev I.V."/>
            <person name="Amato P."/>
            <person name="Bringel F."/>
        </authorList>
    </citation>
    <scope>NUCLEOTIDE SEQUENCE</scope>
    <source>
        <strain evidence="8">PDD-24b-2</strain>
    </source>
</reference>
<comment type="subcellular location">
    <subcellularLocation>
        <location evidence="1">Membrane</location>
        <topology evidence="1">Multi-pass membrane protein</topology>
    </subcellularLocation>
</comment>
<evidence type="ECO:0000256" key="2">
    <source>
        <dbReference type="ARBA" id="ARBA00022692"/>
    </source>
</evidence>
<feature type="transmembrane region" description="Helical" evidence="6">
    <location>
        <begin position="511"/>
        <end position="529"/>
    </location>
</feature>
<evidence type="ECO:0000313" key="9">
    <source>
        <dbReference type="Proteomes" id="UP001164286"/>
    </source>
</evidence>
<sequence length="637" mass="69944">MKDTIRDSFIGQIIHKASKGRLLPYAEDSPSFVVPKKYLLDPISPTSTAPSTRTAHLRLEETFTSQASATTLNDGHSGSHLAKEKEGGGTSVRKTRKLGYEGEPIIVDWYGPDDPENPLNWPTRKKVWLTWCIIVLTFSVYIGSSVWAPALYVGADYFNISLISSTLGIALFVLGYGLGPLFLAPITEIPAVGRTAPYIITLLIYCLLQIPNALVDNWAGFCILRFLSGFVGSPVLATGGASVADIFYPEKVAYAMSLYGFAAAAGPGLGPIAVAWAIDANGWRWAFYEMLMLSGAAVLFLSVVMPETNPETILHRRAARLRKITGNPNLRSEGEILQSHLHPREVLSEALLRPIIMTFTEPIILGVNLYIGLMYATIYTFFESFPIVFHIGYGWSLGVSTLPFAGIMIGEAISFGLYCLWNRLSFEGKYIASKGRLRPETRLPLTVIGSAILPISIFWFAWTANRTHWINPVLAASLFGVGIDFIFMPYFNYLPQAYPRYAASALASNDFVRSMMAAAMPIVSVPLFHNLGIDWGNTIIGCCSILFLPLPVLLIKYGPYLRERSPISVHEEEVQAGTEWEKFHGKEYPKTDSEEMVQGVPERRGGPAVGADGGDREGTTETAEWGGARELAGRSSS</sequence>
<evidence type="ECO:0000256" key="4">
    <source>
        <dbReference type="ARBA" id="ARBA00023136"/>
    </source>
</evidence>
<keyword evidence="4 6" id="KW-0472">Membrane</keyword>
<evidence type="ECO:0000313" key="8">
    <source>
        <dbReference type="EMBL" id="KAI9635780.1"/>
    </source>
</evidence>
<dbReference type="FunFam" id="1.20.1250.20:FF:000011">
    <property type="entry name" value="MFS multidrug transporter, putative"/>
    <property type="match status" value="1"/>
</dbReference>
<dbReference type="EMBL" id="JAKWFO010000005">
    <property type="protein sequence ID" value="KAI9635780.1"/>
    <property type="molecule type" value="Genomic_DNA"/>
</dbReference>
<feature type="transmembrane region" description="Helical" evidence="6">
    <location>
        <begin position="363"/>
        <end position="382"/>
    </location>
</feature>
<dbReference type="Pfam" id="PF07690">
    <property type="entry name" value="MFS_1"/>
    <property type="match status" value="1"/>
</dbReference>
<dbReference type="Gene3D" id="1.20.1250.20">
    <property type="entry name" value="MFS general substrate transporter like domains"/>
    <property type="match status" value="1"/>
</dbReference>
<dbReference type="PANTHER" id="PTHR23502">
    <property type="entry name" value="MAJOR FACILITATOR SUPERFAMILY"/>
    <property type="match status" value="1"/>
</dbReference>
<dbReference type="InterPro" id="IPR011701">
    <property type="entry name" value="MFS"/>
</dbReference>
<evidence type="ECO:0000256" key="6">
    <source>
        <dbReference type="SAM" id="Phobius"/>
    </source>
</evidence>
<accession>A0AA38H8L9</accession>
<dbReference type="GO" id="GO:0015244">
    <property type="term" value="F:fluconazole transmembrane transporter activity"/>
    <property type="evidence" value="ECO:0007669"/>
    <property type="project" value="TreeGrafter"/>
</dbReference>
<keyword evidence="2 6" id="KW-0812">Transmembrane</keyword>
<evidence type="ECO:0000256" key="3">
    <source>
        <dbReference type="ARBA" id="ARBA00022989"/>
    </source>
</evidence>
<feature type="transmembrane region" description="Helical" evidence="6">
    <location>
        <begin position="402"/>
        <end position="421"/>
    </location>
</feature>
<dbReference type="InterPro" id="IPR020846">
    <property type="entry name" value="MFS_dom"/>
</dbReference>
<protein>
    <submittedName>
        <fullName evidence="8">Major facilitator superfamily domain-containing protein</fullName>
    </submittedName>
</protein>
<keyword evidence="3 6" id="KW-1133">Transmembrane helix</keyword>
<dbReference type="InterPro" id="IPR036259">
    <property type="entry name" value="MFS_trans_sf"/>
</dbReference>
<feature type="transmembrane region" description="Helical" evidence="6">
    <location>
        <begin position="535"/>
        <end position="555"/>
    </location>
</feature>
<feature type="region of interest" description="Disordered" evidence="5">
    <location>
        <begin position="590"/>
        <end position="637"/>
    </location>
</feature>
<organism evidence="8 9">
    <name type="scientific">Dioszegia hungarica</name>
    <dbReference type="NCBI Taxonomy" id="4972"/>
    <lineage>
        <taxon>Eukaryota</taxon>
        <taxon>Fungi</taxon>
        <taxon>Dikarya</taxon>
        <taxon>Basidiomycota</taxon>
        <taxon>Agaricomycotina</taxon>
        <taxon>Tremellomycetes</taxon>
        <taxon>Tremellales</taxon>
        <taxon>Bulleribasidiaceae</taxon>
        <taxon>Dioszegia</taxon>
    </lineage>
</organism>
<feature type="transmembrane region" description="Helical" evidence="6">
    <location>
        <begin position="259"/>
        <end position="279"/>
    </location>
</feature>
<comment type="caution">
    <text evidence="8">The sequence shown here is derived from an EMBL/GenBank/DDBJ whole genome shotgun (WGS) entry which is preliminary data.</text>
</comment>
<feature type="region of interest" description="Disordered" evidence="5">
    <location>
        <begin position="68"/>
        <end position="94"/>
    </location>
</feature>
<dbReference type="Proteomes" id="UP001164286">
    <property type="component" value="Unassembled WGS sequence"/>
</dbReference>
<feature type="transmembrane region" description="Helical" evidence="6">
    <location>
        <begin position="285"/>
        <end position="306"/>
    </location>
</feature>
<feature type="transmembrane region" description="Helical" evidence="6">
    <location>
        <begin position="195"/>
        <end position="214"/>
    </location>
</feature>
<evidence type="ECO:0000256" key="1">
    <source>
        <dbReference type="ARBA" id="ARBA00004141"/>
    </source>
</evidence>
<dbReference type="PROSITE" id="PS50850">
    <property type="entry name" value="MFS"/>
    <property type="match status" value="1"/>
</dbReference>
<dbReference type="PANTHER" id="PTHR23502:SF23">
    <property type="entry name" value="FLUCONAZOLE RESISTANCE PROTEIN 1"/>
    <property type="match status" value="1"/>
</dbReference>
<dbReference type="GO" id="GO:0005886">
    <property type="term" value="C:plasma membrane"/>
    <property type="evidence" value="ECO:0007669"/>
    <property type="project" value="TreeGrafter"/>
</dbReference>
<feature type="transmembrane region" description="Helical" evidence="6">
    <location>
        <begin position="160"/>
        <end position="183"/>
    </location>
</feature>
<dbReference type="CDD" id="cd17323">
    <property type="entry name" value="MFS_Tpo1_MDR_like"/>
    <property type="match status" value="1"/>
</dbReference>
<feature type="transmembrane region" description="Helical" evidence="6">
    <location>
        <begin position="127"/>
        <end position="148"/>
    </location>
</feature>
<evidence type="ECO:0000259" key="7">
    <source>
        <dbReference type="PROSITE" id="PS50850"/>
    </source>
</evidence>
<dbReference type="AlphaFoldDB" id="A0AA38H8L9"/>
<feature type="transmembrane region" description="Helical" evidence="6">
    <location>
        <begin position="226"/>
        <end position="247"/>
    </location>
</feature>
<evidence type="ECO:0000256" key="5">
    <source>
        <dbReference type="SAM" id="MobiDB-lite"/>
    </source>
</evidence>
<name>A0AA38H8L9_9TREE</name>